<dbReference type="STRING" id="659014.SAMN04487996_12649"/>
<dbReference type="RefSeq" id="WP_090157142.1">
    <property type="nucleotide sequence ID" value="NZ_FNAN01000026.1"/>
</dbReference>
<protein>
    <recommendedName>
        <fullName evidence="4">Pimeloyl-ACP methyl ester carboxylesterase</fullName>
    </recommendedName>
</protein>
<dbReference type="AlphaFoldDB" id="A0A1G7YK27"/>
<feature type="signal peptide" evidence="1">
    <location>
        <begin position="1"/>
        <end position="24"/>
    </location>
</feature>
<keyword evidence="1" id="KW-0732">Signal</keyword>
<proteinExistence type="predicted"/>
<reference evidence="3" key="1">
    <citation type="submission" date="2016-10" db="EMBL/GenBank/DDBJ databases">
        <authorList>
            <person name="Varghese N."/>
            <person name="Submissions S."/>
        </authorList>
    </citation>
    <scope>NUCLEOTIDE SEQUENCE [LARGE SCALE GENOMIC DNA]</scope>
    <source>
        <strain evidence="3">DSM 25329</strain>
    </source>
</reference>
<evidence type="ECO:0000313" key="2">
    <source>
        <dbReference type="EMBL" id="SDG96744.1"/>
    </source>
</evidence>
<dbReference type="SUPFAM" id="SSF53474">
    <property type="entry name" value="alpha/beta-Hydrolases"/>
    <property type="match status" value="1"/>
</dbReference>
<dbReference type="OrthoDB" id="659408at2"/>
<dbReference type="Proteomes" id="UP000198748">
    <property type="component" value="Unassembled WGS sequence"/>
</dbReference>
<keyword evidence="3" id="KW-1185">Reference proteome</keyword>
<name>A0A1G7YK27_9BACT</name>
<gene>
    <name evidence="2" type="ORF">SAMN04487996_12649</name>
</gene>
<accession>A0A1G7YK27</accession>
<evidence type="ECO:0000256" key="1">
    <source>
        <dbReference type="SAM" id="SignalP"/>
    </source>
</evidence>
<evidence type="ECO:0000313" key="3">
    <source>
        <dbReference type="Proteomes" id="UP000198748"/>
    </source>
</evidence>
<organism evidence="2 3">
    <name type="scientific">Dyadobacter soli</name>
    <dbReference type="NCBI Taxonomy" id="659014"/>
    <lineage>
        <taxon>Bacteria</taxon>
        <taxon>Pseudomonadati</taxon>
        <taxon>Bacteroidota</taxon>
        <taxon>Cytophagia</taxon>
        <taxon>Cytophagales</taxon>
        <taxon>Spirosomataceae</taxon>
        <taxon>Dyadobacter</taxon>
    </lineage>
</organism>
<dbReference type="InterPro" id="IPR029058">
    <property type="entry name" value="AB_hydrolase_fold"/>
</dbReference>
<dbReference type="EMBL" id="FNAN01000026">
    <property type="protein sequence ID" value="SDG96744.1"/>
    <property type="molecule type" value="Genomic_DNA"/>
</dbReference>
<feature type="chain" id="PRO_5011461016" description="Pimeloyl-ACP methyl ester carboxylesterase" evidence="1">
    <location>
        <begin position="25"/>
        <end position="258"/>
    </location>
</feature>
<sequence>MFSNIRNSCFLLAFLSFSASQAAAAPDSAAVDMPAARKMNVYFISGLGADERVFTKLKLDPRLNVQYIKWVRPQKKETLQHYAARLSKQIDTSQPFQLVGLSFGGVIASEIADIACPQQVTLISSMSTGVPLSKFYQLMIKFLLMSPLSAPLLKSANRITYRYFGADTPELKKLLKMILHDTDSKFLKWALVRMSGWNRKERIDNLFHIHGTADKLIPIVIVKPDIIIEGGGHLMVYAQADQISKILNHRLTAIDSAE</sequence>
<dbReference type="Gene3D" id="3.40.50.1820">
    <property type="entry name" value="alpha/beta hydrolase"/>
    <property type="match status" value="1"/>
</dbReference>
<evidence type="ECO:0008006" key="4">
    <source>
        <dbReference type="Google" id="ProtNLM"/>
    </source>
</evidence>